<keyword evidence="2" id="KW-1185">Reference proteome</keyword>
<name>A0AAP5MDA6_9CYAN</name>
<organism evidence="1 2">
    <name type="scientific">Aetokthonos hydrillicola Thurmond2011</name>
    <dbReference type="NCBI Taxonomy" id="2712845"/>
    <lineage>
        <taxon>Bacteria</taxon>
        <taxon>Bacillati</taxon>
        <taxon>Cyanobacteriota</taxon>
        <taxon>Cyanophyceae</taxon>
        <taxon>Nostocales</taxon>
        <taxon>Hapalosiphonaceae</taxon>
        <taxon>Aetokthonos</taxon>
    </lineage>
</organism>
<accession>A0AAP5MDA6</accession>
<protein>
    <submittedName>
        <fullName evidence="1">Uncharacterized protein</fullName>
    </submittedName>
</protein>
<dbReference type="AlphaFoldDB" id="A0AAP5MDA6"/>
<comment type="caution">
    <text evidence="1">The sequence shown here is derived from an EMBL/GenBank/DDBJ whole genome shotgun (WGS) entry which is preliminary data.</text>
</comment>
<evidence type="ECO:0000313" key="1">
    <source>
        <dbReference type="EMBL" id="MDR9899059.1"/>
    </source>
</evidence>
<evidence type="ECO:0000313" key="2">
    <source>
        <dbReference type="Proteomes" id="UP000667802"/>
    </source>
</evidence>
<dbReference type="EMBL" id="JAALHA020000021">
    <property type="protein sequence ID" value="MDR9899059.1"/>
    <property type="molecule type" value="Genomic_DNA"/>
</dbReference>
<gene>
    <name evidence="1" type="ORF">G7B40_031535</name>
</gene>
<reference evidence="2" key="1">
    <citation type="journal article" date="2021" name="Science">
        <title>Hunting the eagle killer: A cyanobacterial neurotoxin causes vacuolar myelinopathy.</title>
        <authorList>
            <person name="Breinlinger S."/>
            <person name="Phillips T.J."/>
            <person name="Haram B.N."/>
            <person name="Mares J."/>
            <person name="Martinez Yerena J.A."/>
            <person name="Hrouzek P."/>
            <person name="Sobotka R."/>
            <person name="Henderson W.M."/>
            <person name="Schmieder P."/>
            <person name="Williams S.M."/>
            <person name="Lauderdale J.D."/>
            <person name="Wilde H.D."/>
            <person name="Gerrin W."/>
            <person name="Kust A."/>
            <person name="Washington J.W."/>
            <person name="Wagner C."/>
            <person name="Geier B."/>
            <person name="Liebeke M."/>
            <person name="Enke H."/>
            <person name="Niedermeyer T.H.J."/>
            <person name="Wilde S.B."/>
        </authorList>
    </citation>
    <scope>NUCLEOTIDE SEQUENCE [LARGE SCALE GENOMIC DNA]</scope>
    <source>
        <strain evidence="2">Thurmond2011</strain>
    </source>
</reference>
<proteinExistence type="predicted"/>
<sequence>MNFNIYRLIAYPACMVGTPCTITLQENSNFESCQAQADKIIQDIAESLFYNLKIYVIRGLKAKKYEFSNGSFLLIAPYFK</sequence>
<dbReference type="Proteomes" id="UP000667802">
    <property type="component" value="Unassembled WGS sequence"/>
</dbReference>
<dbReference type="RefSeq" id="WP_208343928.1">
    <property type="nucleotide sequence ID" value="NZ_CAWQFN010000416.1"/>
</dbReference>